<evidence type="ECO:0000313" key="4">
    <source>
        <dbReference type="EMBL" id="CAH3170964.1"/>
    </source>
</evidence>
<dbReference type="SUPFAM" id="SSF54001">
    <property type="entry name" value="Cysteine proteinases"/>
    <property type="match status" value="1"/>
</dbReference>
<dbReference type="Proteomes" id="UP001159405">
    <property type="component" value="Unassembled WGS sequence"/>
</dbReference>
<sequence length="323" mass="36198">MRGFVVFLCYWAVSSAYILRQEKDEEWKTRKTLQNKAYTTERREQTARRTIWTQNLKKIAKHDDLGYSQEPAMNQFGDPTREDRAIYMGSSSKKSLPSSFKPQLPDSVDWRDKGFVTPIKNEGQCGSSWAFSATGSLEGQHFRKTGILVSLSEQNLIDCTKSYGNTGCHGGWMDNAFKYVRDNEGIDSEAGYPYYARDLGYCYFRAEYNAATATGFVDLPSGDEIALKQAVATIGPISVAIDATRPSFQSYRSGVYIEPACGNSLFSLDRAVLVVGYGAENGQDYWLVKNSWGTDWGDRGYIKMARNKNNQCGIATKASYPLV</sequence>
<evidence type="ECO:0000256" key="2">
    <source>
        <dbReference type="SAM" id="SignalP"/>
    </source>
</evidence>
<evidence type="ECO:0000259" key="3">
    <source>
        <dbReference type="SMART" id="SM00645"/>
    </source>
</evidence>
<reference evidence="4 5" key="1">
    <citation type="submission" date="2022-05" db="EMBL/GenBank/DDBJ databases">
        <authorList>
            <consortium name="Genoscope - CEA"/>
            <person name="William W."/>
        </authorList>
    </citation>
    <scope>NUCLEOTIDE SEQUENCE [LARGE SCALE GENOMIC DNA]</scope>
</reference>
<feature type="chain" id="PRO_5046496127" description="Peptidase C1A papain C-terminal domain-containing protein" evidence="2">
    <location>
        <begin position="17"/>
        <end position="323"/>
    </location>
</feature>
<dbReference type="Gene3D" id="3.90.70.10">
    <property type="entry name" value="Cysteine proteinases"/>
    <property type="match status" value="1"/>
</dbReference>
<keyword evidence="2" id="KW-0732">Signal</keyword>
<feature type="domain" description="Peptidase C1A papain C-terminal" evidence="3">
    <location>
        <begin position="104"/>
        <end position="322"/>
    </location>
</feature>
<organism evidence="4 5">
    <name type="scientific">Porites lobata</name>
    <dbReference type="NCBI Taxonomy" id="104759"/>
    <lineage>
        <taxon>Eukaryota</taxon>
        <taxon>Metazoa</taxon>
        <taxon>Cnidaria</taxon>
        <taxon>Anthozoa</taxon>
        <taxon>Hexacorallia</taxon>
        <taxon>Scleractinia</taxon>
        <taxon>Fungiina</taxon>
        <taxon>Poritidae</taxon>
        <taxon>Porites</taxon>
    </lineage>
</organism>
<dbReference type="PROSITE" id="PS00640">
    <property type="entry name" value="THIOL_PROTEASE_ASN"/>
    <property type="match status" value="1"/>
</dbReference>
<proteinExistence type="inferred from homology"/>
<dbReference type="InterPro" id="IPR038765">
    <property type="entry name" value="Papain-like_cys_pep_sf"/>
</dbReference>
<protein>
    <recommendedName>
        <fullName evidence="3">Peptidase C1A papain C-terminal domain-containing protein</fullName>
    </recommendedName>
</protein>
<dbReference type="Pfam" id="PF00112">
    <property type="entry name" value="Peptidase_C1"/>
    <property type="match status" value="1"/>
</dbReference>
<dbReference type="SMART" id="SM00645">
    <property type="entry name" value="Pept_C1"/>
    <property type="match status" value="1"/>
</dbReference>
<comment type="similarity">
    <text evidence="1">Belongs to the peptidase C1 family.</text>
</comment>
<feature type="signal peptide" evidence="2">
    <location>
        <begin position="1"/>
        <end position="16"/>
    </location>
</feature>
<dbReference type="EMBL" id="CALNXK010000160">
    <property type="protein sequence ID" value="CAH3170964.1"/>
    <property type="molecule type" value="Genomic_DNA"/>
</dbReference>
<comment type="caution">
    <text evidence="4">The sequence shown here is derived from an EMBL/GenBank/DDBJ whole genome shotgun (WGS) entry which is preliminary data.</text>
</comment>
<dbReference type="PANTHER" id="PTHR12411">
    <property type="entry name" value="CYSTEINE PROTEASE FAMILY C1-RELATED"/>
    <property type="match status" value="1"/>
</dbReference>
<dbReference type="InterPro" id="IPR025661">
    <property type="entry name" value="Pept_asp_AS"/>
</dbReference>
<gene>
    <name evidence="4" type="ORF">PLOB_00011554</name>
</gene>
<dbReference type="PRINTS" id="PR00705">
    <property type="entry name" value="PAPAIN"/>
</dbReference>
<dbReference type="InterPro" id="IPR013128">
    <property type="entry name" value="Peptidase_C1A"/>
</dbReference>
<dbReference type="CDD" id="cd02248">
    <property type="entry name" value="Peptidase_C1A"/>
    <property type="match status" value="1"/>
</dbReference>
<evidence type="ECO:0000256" key="1">
    <source>
        <dbReference type="ARBA" id="ARBA00008455"/>
    </source>
</evidence>
<dbReference type="InterPro" id="IPR039417">
    <property type="entry name" value="Peptidase_C1A_papain-like"/>
</dbReference>
<evidence type="ECO:0000313" key="5">
    <source>
        <dbReference type="Proteomes" id="UP001159405"/>
    </source>
</evidence>
<accession>A0ABN8QVA2</accession>
<keyword evidence="5" id="KW-1185">Reference proteome</keyword>
<dbReference type="InterPro" id="IPR000668">
    <property type="entry name" value="Peptidase_C1A_C"/>
</dbReference>
<name>A0ABN8QVA2_9CNID</name>